<keyword evidence="8 10" id="KW-1133">Transmembrane helix</keyword>
<evidence type="ECO:0000256" key="2">
    <source>
        <dbReference type="ARBA" id="ARBA00004370"/>
    </source>
</evidence>
<dbReference type="Gene3D" id="3.30.565.10">
    <property type="entry name" value="Histidine kinase-like ATPase, C-terminal domain"/>
    <property type="match status" value="1"/>
</dbReference>
<evidence type="ECO:0000256" key="6">
    <source>
        <dbReference type="ARBA" id="ARBA00022692"/>
    </source>
</evidence>
<dbReference type="GO" id="GO:0000155">
    <property type="term" value="F:phosphorelay sensor kinase activity"/>
    <property type="evidence" value="ECO:0007669"/>
    <property type="project" value="InterPro"/>
</dbReference>
<dbReference type="SMART" id="SM00388">
    <property type="entry name" value="HisKA"/>
    <property type="match status" value="1"/>
</dbReference>
<dbReference type="RefSeq" id="WP_004582999.1">
    <property type="nucleotide sequence ID" value="NZ_AP028878.1"/>
</dbReference>
<dbReference type="InterPro" id="IPR003661">
    <property type="entry name" value="HisK_dim/P_dom"/>
</dbReference>
<keyword evidence="7 13" id="KW-0418">Kinase</keyword>
<dbReference type="HOGENOM" id="CLU_000445_89_37_6"/>
<sequence length="423" mass="48139">MKQSLARRLFRYLFGVSLVTALLSIVAIELFYEDMEDTILNLELTEEQAFFLNQIERPVSQSWRTARLRAFYLPEGESEALLPDYLRDKPVPYSAELELPDATYLVLVRDVDEPAGRLYLSQDISIMEDQELLSQLTVLGVLLGMAVVGFVISRLSAKHLVNPLHRLTSQIQATEPAKSMRRLDTRYADTEFADIANAFNRFLDAIEAFVEREKSFVKLASHELRTPLAVMTGALDIIEKRGTLSEADRRTLGRIRRATDGMHSDVDILLKLARGSIDSDEYRKLSLNNSIEDTLEELESSQGDYRERLRFVPKQPDQTVTTDPALLRMLLRNLLLNALKHTRYGVDIETFPGRLRIRDYGDGLPHHITERLTQPVLTSRSSFQESSFGLLIVQLICERQGWQLNVVQSGESGTEIDVDLNPQ</sequence>
<protein>
    <recommendedName>
        <fullName evidence="3">histidine kinase</fullName>
        <ecNumber evidence="3">2.7.13.3</ecNumber>
    </recommendedName>
</protein>
<evidence type="ECO:0000256" key="4">
    <source>
        <dbReference type="ARBA" id="ARBA00022553"/>
    </source>
</evidence>
<dbReference type="eggNOG" id="COG4191">
    <property type="taxonomic scope" value="Bacteria"/>
</dbReference>
<dbReference type="PATRIC" id="fig|626887.3.peg.423"/>
<keyword evidence="10" id="KW-0472">Membrane</keyword>
<keyword evidence="14" id="KW-1185">Reference proteome</keyword>
<dbReference type="Proteomes" id="UP000013165">
    <property type="component" value="Unassembled WGS sequence"/>
</dbReference>
<proteinExistence type="predicted"/>
<keyword evidence="9" id="KW-0902">Two-component regulatory system</keyword>
<name>N6W871_9GAMM</name>
<evidence type="ECO:0000259" key="11">
    <source>
        <dbReference type="PROSITE" id="PS50109"/>
    </source>
</evidence>
<comment type="subcellular location">
    <subcellularLocation>
        <location evidence="2">Membrane</location>
    </subcellularLocation>
</comment>
<dbReference type="CDD" id="cd00082">
    <property type="entry name" value="HisKA"/>
    <property type="match status" value="1"/>
</dbReference>
<evidence type="ECO:0000313" key="13">
    <source>
        <dbReference type="EMBL" id="ENO16489.1"/>
    </source>
</evidence>
<dbReference type="GO" id="GO:0005886">
    <property type="term" value="C:plasma membrane"/>
    <property type="evidence" value="ECO:0007669"/>
    <property type="project" value="TreeGrafter"/>
</dbReference>
<dbReference type="InterPro" id="IPR050428">
    <property type="entry name" value="TCS_sensor_his_kinase"/>
</dbReference>
<gene>
    <name evidence="13" type="ORF">J057_02225</name>
</gene>
<dbReference type="SMART" id="SM00387">
    <property type="entry name" value="HATPase_c"/>
    <property type="match status" value="1"/>
</dbReference>
<dbReference type="InterPro" id="IPR003660">
    <property type="entry name" value="HAMP_dom"/>
</dbReference>
<comment type="catalytic activity">
    <reaction evidence="1">
        <text>ATP + protein L-histidine = ADP + protein N-phospho-L-histidine.</text>
        <dbReference type="EC" id="2.7.13.3"/>
    </reaction>
</comment>
<reference evidence="13 14" key="1">
    <citation type="journal article" date="2013" name="Genome Announc.">
        <title>Genome Sequence of the Polycyclic Aromatic Hydrocarbon-Degrading Bacterium Strain Marinobacter nanhaiticus D15-8WT.</title>
        <authorList>
            <person name="Cui Z."/>
            <person name="Gao W."/>
            <person name="Li Q."/>
            <person name="Xu G."/>
            <person name="Zheng L."/>
        </authorList>
    </citation>
    <scope>NUCLEOTIDE SEQUENCE [LARGE SCALE GENOMIC DNA]</scope>
    <source>
        <strain evidence="13 14">D15-8W</strain>
    </source>
</reference>
<dbReference type="Pfam" id="PF02518">
    <property type="entry name" value="HATPase_c"/>
    <property type="match status" value="1"/>
</dbReference>
<dbReference type="OrthoDB" id="9121563at2"/>
<keyword evidence="4" id="KW-0597">Phosphoprotein</keyword>
<dbReference type="SUPFAM" id="SSF47384">
    <property type="entry name" value="Homodimeric domain of signal transducing histidine kinase"/>
    <property type="match status" value="1"/>
</dbReference>
<dbReference type="PROSITE" id="PS50885">
    <property type="entry name" value="HAMP"/>
    <property type="match status" value="1"/>
</dbReference>
<dbReference type="InterPro" id="IPR003594">
    <property type="entry name" value="HATPase_dom"/>
</dbReference>
<evidence type="ECO:0000256" key="3">
    <source>
        <dbReference type="ARBA" id="ARBA00012438"/>
    </source>
</evidence>
<dbReference type="PANTHER" id="PTHR45436:SF16">
    <property type="entry name" value="HISTIDINE KINASE"/>
    <property type="match status" value="1"/>
</dbReference>
<dbReference type="Pfam" id="PF00512">
    <property type="entry name" value="HisKA"/>
    <property type="match status" value="1"/>
</dbReference>
<evidence type="ECO:0000259" key="12">
    <source>
        <dbReference type="PROSITE" id="PS50885"/>
    </source>
</evidence>
<keyword evidence="5" id="KW-0808">Transferase</keyword>
<accession>N6W871</accession>
<dbReference type="PROSITE" id="PS50109">
    <property type="entry name" value="HIS_KIN"/>
    <property type="match status" value="1"/>
</dbReference>
<evidence type="ECO:0000256" key="10">
    <source>
        <dbReference type="SAM" id="Phobius"/>
    </source>
</evidence>
<dbReference type="Gene3D" id="1.10.287.130">
    <property type="match status" value="1"/>
</dbReference>
<evidence type="ECO:0000256" key="8">
    <source>
        <dbReference type="ARBA" id="ARBA00022989"/>
    </source>
</evidence>
<dbReference type="InterPro" id="IPR005467">
    <property type="entry name" value="His_kinase_dom"/>
</dbReference>
<dbReference type="SUPFAM" id="SSF55874">
    <property type="entry name" value="ATPase domain of HSP90 chaperone/DNA topoisomerase II/histidine kinase"/>
    <property type="match status" value="1"/>
</dbReference>
<evidence type="ECO:0000256" key="7">
    <source>
        <dbReference type="ARBA" id="ARBA00022777"/>
    </source>
</evidence>
<dbReference type="SMART" id="SM00304">
    <property type="entry name" value="HAMP"/>
    <property type="match status" value="1"/>
</dbReference>
<dbReference type="AlphaFoldDB" id="N6W871"/>
<dbReference type="Gene3D" id="6.10.340.10">
    <property type="match status" value="1"/>
</dbReference>
<dbReference type="EC" id="2.7.13.3" evidence="3"/>
<evidence type="ECO:0000313" key="14">
    <source>
        <dbReference type="Proteomes" id="UP000013165"/>
    </source>
</evidence>
<dbReference type="STRING" id="626887.J057_02225"/>
<keyword evidence="6 10" id="KW-0812">Transmembrane</keyword>
<comment type="caution">
    <text evidence="13">The sequence shown here is derived from an EMBL/GenBank/DDBJ whole genome shotgun (WGS) entry which is preliminary data.</text>
</comment>
<feature type="domain" description="HAMP" evidence="12">
    <location>
        <begin position="158"/>
        <end position="211"/>
    </location>
</feature>
<dbReference type="EMBL" id="APLQ01000010">
    <property type="protein sequence ID" value="ENO16489.1"/>
    <property type="molecule type" value="Genomic_DNA"/>
</dbReference>
<feature type="transmembrane region" description="Helical" evidence="10">
    <location>
        <begin position="12"/>
        <end position="32"/>
    </location>
</feature>
<organism evidence="13 14">
    <name type="scientific">Marinobacter nanhaiticus D15-8W</name>
    <dbReference type="NCBI Taxonomy" id="626887"/>
    <lineage>
        <taxon>Bacteria</taxon>
        <taxon>Pseudomonadati</taxon>
        <taxon>Pseudomonadota</taxon>
        <taxon>Gammaproteobacteria</taxon>
        <taxon>Pseudomonadales</taxon>
        <taxon>Marinobacteraceae</taxon>
        <taxon>Marinobacter</taxon>
    </lineage>
</organism>
<evidence type="ECO:0000256" key="1">
    <source>
        <dbReference type="ARBA" id="ARBA00000085"/>
    </source>
</evidence>
<evidence type="ECO:0000256" key="5">
    <source>
        <dbReference type="ARBA" id="ARBA00022679"/>
    </source>
</evidence>
<evidence type="ECO:0000256" key="9">
    <source>
        <dbReference type="ARBA" id="ARBA00023012"/>
    </source>
</evidence>
<dbReference type="PANTHER" id="PTHR45436">
    <property type="entry name" value="SENSOR HISTIDINE KINASE YKOH"/>
    <property type="match status" value="1"/>
</dbReference>
<dbReference type="InterPro" id="IPR036890">
    <property type="entry name" value="HATPase_C_sf"/>
</dbReference>
<dbReference type="InterPro" id="IPR036097">
    <property type="entry name" value="HisK_dim/P_sf"/>
</dbReference>
<feature type="domain" description="Histidine kinase" evidence="11">
    <location>
        <begin position="219"/>
        <end position="423"/>
    </location>
</feature>